<reference evidence="17 18" key="1">
    <citation type="submission" date="2018-08" db="EMBL/GenBank/DDBJ databases">
        <title>Draft genome sequences of two Aspergillus turcosus clinical strains isolated from bronchoalveolar lavage fluid: one azole-susceptible and the other azole-resistant.</title>
        <authorList>
            <person name="Parent-Michaud M."/>
            <person name="Dufresne P.J."/>
            <person name="Fournier E."/>
            <person name="Martineau C."/>
            <person name="Moreira S."/>
            <person name="Perkins V."/>
            <person name="De Repentigny L."/>
            <person name="Dufresne S.F."/>
        </authorList>
    </citation>
    <scope>NUCLEOTIDE SEQUENCE [LARGE SCALE GENOMIC DNA]</scope>
    <source>
        <strain evidence="17">HMR AF 1038</strain>
    </source>
</reference>
<feature type="compositionally biased region" description="Basic and acidic residues" evidence="13">
    <location>
        <begin position="1180"/>
        <end position="1195"/>
    </location>
</feature>
<comment type="caution">
    <text evidence="17">The sequence shown here is derived from an EMBL/GenBank/DDBJ whole genome shotgun (WGS) entry which is preliminary data.</text>
</comment>
<dbReference type="InterPro" id="IPR001223">
    <property type="entry name" value="Glyco_hydro18_cat"/>
</dbReference>
<keyword evidence="14" id="KW-0732">Signal</keyword>
<keyword evidence="11" id="KW-1015">Disulfide bond</keyword>
<dbReference type="InterPro" id="IPR018371">
    <property type="entry name" value="Chitin-binding_1_CS"/>
</dbReference>
<feature type="region of interest" description="Disordered" evidence="13">
    <location>
        <begin position="1175"/>
        <end position="1195"/>
    </location>
</feature>
<dbReference type="InterPro" id="IPR001002">
    <property type="entry name" value="Chitin-bd_1"/>
</dbReference>
<evidence type="ECO:0000256" key="2">
    <source>
        <dbReference type="ARBA" id="ARBA00008682"/>
    </source>
</evidence>
<evidence type="ECO:0000256" key="4">
    <source>
        <dbReference type="ARBA" id="ARBA00022669"/>
    </source>
</evidence>
<protein>
    <recommendedName>
        <fullName evidence="3">chitinase</fullName>
        <ecNumber evidence="3">3.2.1.14</ecNumber>
    </recommendedName>
</protein>
<dbReference type="SMART" id="SM00636">
    <property type="entry name" value="Glyco_18"/>
    <property type="match status" value="1"/>
</dbReference>
<dbReference type="PROSITE" id="PS01095">
    <property type="entry name" value="GH18_1"/>
    <property type="match status" value="1"/>
</dbReference>
<feature type="disulfide bond" evidence="11">
    <location>
        <begin position="122"/>
        <end position="126"/>
    </location>
</feature>
<dbReference type="PANTHER" id="PTHR11177">
    <property type="entry name" value="CHITINASE"/>
    <property type="match status" value="1"/>
</dbReference>
<dbReference type="InterPro" id="IPR017853">
    <property type="entry name" value="GH"/>
</dbReference>
<dbReference type="EMBL" id="NIDN02000016">
    <property type="protein sequence ID" value="RLM00374.1"/>
    <property type="molecule type" value="Genomic_DNA"/>
</dbReference>
<dbReference type="InterPro" id="IPR036861">
    <property type="entry name" value="Endochitinase-like_sf"/>
</dbReference>
<dbReference type="PROSITE" id="PS50941">
    <property type="entry name" value="CHIT_BIND_I_2"/>
    <property type="match status" value="2"/>
</dbReference>
<gene>
    <name evidence="17" type="ORF">CFD26_105662</name>
</gene>
<keyword evidence="5 12" id="KW-0378">Hydrolase</keyword>
<dbReference type="Gene3D" id="3.30.60.10">
    <property type="entry name" value="Endochitinase-like"/>
    <property type="match status" value="2"/>
</dbReference>
<accession>A0A397I8K4</accession>
<sequence length="1739" mass="191157">MLFSLSRFLAVALACAGSTPWEPRKLLSRQSGQTGGVTSTSSSNGDYTCGPGRPCGNGACCGTDGWCGFGPTYCGEGCQSNCDAKAECGEYAAEPGAGCPLNVCCSEFGFCGTISEFCGDGCQSHCKQPKPDVEDSNPRKVVIGYYQGWNMGKPCGTMSPEDIPIRMLTHVFFSFGFISPGTFQIENMADFQPSLFGRVTDLKMKNPDLKVLIALGGWTHNDPGPYQKVFSDMASTAANRKIFIRNILGFMTEYGFDGVDIDWEYPGAEDRGGIPEDGENFTLLLQELKAAFDGRYILTFTAPTSYWYLRHFDIKESVRAADWINLMSYDLHGVWDRENPIGSQVLGHSNITEIDLALDLLWRNDIPPSKIVLGTGFYGRTFALEDSSCTEPGCQFSGPGAKGPCTGTAGFLSYKGKYSFLTLGRIAETLANINGGAKWQKLETSCGQTRPKRRSSLSKRDGGEIAEMDMSSVTSWISYDDASTIETKVGFASQRGLMGVMTWAVDLDDEQGQLILGLSGGEMESIDDIALDVTEFPGSVSHTMEDPTQCYISGCEEFCKSGYTAVGRSNTDLNGRNRCDTGKSQKARYICCPSFSGPQPDDCRWDDSRSSAYKGDCSGKCDVGEILIVNDSFGWKGSINGGEYGDRCSRGAKSFCCKAGNMEQYLNICTWTECGGDCPSDRPYELTTDSGGPKENSRCTDATTALVDPQNAKKRRLCCPSKDSFRNCKWESAKVCSSTCGLNQITLDLDPRGETSTNNPCHNGRQKAFCCDPPGGLNSPFLPVDLENLFPPELRPSPDALPTFELVSFGGKYTGPTKDENPNNSGVAFFLVAGSYTAVTSMSKRDNPGLEFVDCPADVLSRPNEEHQTARVVCYSDNVPDCFRVQEGGVEGTVVQMPEECGGPSWARAVSLTLSKNQTVPGHLAKRGATTSPVFDFTFDYNTALVRRDAGEFSVRMDFSNVPGYWSAVVDAPGSSSSKRDLSQLVDRFYGSSDEWYAKFKSLKFPAAQGTKYTEKLDQLVYHNPQICEYGGTQVGESLSVAMEGTTTVESHFGFSLIATWQPGESFDVHQAAGFFHPDGETDVTFKIGGQGVLDTSQSLQGSTITKILGEASLAGKSIYKGWASFDLYRESSVSLRSGGGNSGAVAVDTYAESRIQSDWGRVLVNFPAGAVDTPLEGTSEGRRADDRVSTAEKDNISRPLAESPKGFIEVGTTTRVGIKMDLKFASPWQSDVDGKLPDMSLSQSVYSRWHFEHDGAKSCLTTSLGTTMKSHLERGSYVGWKDKETKTFVQELAQAGERQCFTGDTATKRDRIERRQLVNPNFDPDLLVPGINLGDGGWNNMAARIMCNGCGFCTTEGVVEEPCCGCACIPCRYGTQASVRDDDYYIFPISDQTSLARRDQLVNASCGLQDAHCLGSDNKTWLVERQATTPRISQTPKKLNICRTQITGPKYPSYPKQGPNAVLGPQDFDSHWSTQNVIKYMHNSSQSCTNWAVGKFANSDTVWDKTTNIRHNQFYETEHPFEGQTISRFFNVHMTSVATVTRPCTWIVTWILSRAPWAGATTNVAQLMSYELGSRDRQGRLAVFLTDSNWMKGAIVKGSSPIQTSRWDSLDPGDEQLAYLKELGMLFSYWNHPEVWQSFCDSYNGMRDVLLQFDNWYTANRGPSDLVGEWKKFNQLELKRIVEKGKASAQYLKESRKPVPGFWGWWWTLKWQGLFTYFPGNLLYQFGTIKLDQTCVNL</sequence>
<feature type="compositionally biased region" description="Low complexity" evidence="13">
    <location>
        <begin position="28"/>
        <end position="43"/>
    </location>
</feature>
<evidence type="ECO:0000256" key="11">
    <source>
        <dbReference type="PROSITE-ProRule" id="PRU00261"/>
    </source>
</evidence>
<evidence type="ECO:0000256" key="5">
    <source>
        <dbReference type="ARBA" id="ARBA00022801"/>
    </source>
</evidence>
<keyword evidence="4 11" id="KW-0147">Chitin-binding</keyword>
<dbReference type="InterPro" id="IPR050314">
    <property type="entry name" value="Glycosyl_Hydrlase_18"/>
</dbReference>
<dbReference type="STRING" id="1245748.A0A397I8K4"/>
<evidence type="ECO:0000259" key="16">
    <source>
        <dbReference type="PROSITE" id="PS51910"/>
    </source>
</evidence>
<dbReference type="PROSITE" id="PS51910">
    <property type="entry name" value="GH18_2"/>
    <property type="match status" value="1"/>
</dbReference>
<dbReference type="InterPro" id="IPR001579">
    <property type="entry name" value="Glyco_hydro_18_chit_AS"/>
</dbReference>
<dbReference type="GO" id="GO:0008061">
    <property type="term" value="F:chitin binding"/>
    <property type="evidence" value="ECO:0007669"/>
    <property type="project" value="UniProtKB-UniRule"/>
</dbReference>
<evidence type="ECO:0000256" key="13">
    <source>
        <dbReference type="SAM" id="MobiDB-lite"/>
    </source>
</evidence>
<feature type="disulfide bond" evidence="11">
    <location>
        <begin position="99"/>
        <end position="111"/>
    </location>
</feature>
<dbReference type="CDD" id="cd06921">
    <property type="entry name" value="ChtBD1_GH19_hevein"/>
    <property type="match status" value="1"/>
</dbReference>
<feature type="disulfide bond" evidence="11">
    <location>
        <begin position="78"/>
        <end position="82"/>
    </location>
</feature>
<dbReference type="SUPFAM" id="SSF57016">
    <property type="entry name" value="Plant lectins/antimicrobial peptides"/>
    <property type="match status" value="2"/>
</dbReference>
<dbReference type="SUPFAM" id="SSF51445">
    <property type="entry name" value="(Trans)glycosidases"/>
    <property type="match status" value="1"/>
</dbReference>
<feature type="domain" description="Chitin-binding type-1" evidence="15">
    <location>
        <begin position="85"/>
        <end position="128"/>
    </location>
</feature>
<comment type="catalytic activity">
    <reaction evidence="1">
        <text>Random endo-hydrolysis of N-acetyl-beta-D-glucosaminide (1-&gt;4)-beta-linkages in chitin and chitodextrins.</text>
        <dbReference type="EC" id="3.2.1.14"/>
    </reaction>
</comment>
<keyword evidence="18" id="KW-1185">Reference proteome</keyword>
<keyword evidence="8" id="KW-0119">Carbohydrate metabolism</keyword>
<dbReference type="Gene3D" id="3.10.50.10">
    <property type="match status" value="1"/>
</dbReference>
<feature type="chain" id="PRO_5043166662" description="chitinase" evidence="14">
    <location>
        <begin position="17"/>
        <end position="1739"/>
    </location>
</feature>
<dbReference type="EC" id="3.2.1.14" evidence="3"/>
<feature type="disulfide bond" evidence="11">
    <location>
        <begin position="60"/>
        <end position="74"/>
    </location>
</feature>
<keyword evidence="6" id="KW-0146">Chitin degradation</keyword>
<dbReference type="PANTHER" id="PTHR11177:SF397">
    <property type="entry name" value="CHITINASE"/>
    <property type="match status" value="1"/>
</dbReference>
<organism evidence="17 18">
    <name type="scientific">Aspergillus turcosus</name>
    <dbReference type="NCBI Taxonomy" id="1245748"/>
    <lineage>
        <taxon>Eukaryota</taxon>
        <taxon>Fungi</taxon>
        <taxon>Dikarya</taxon>
        <taxon>Ascomycota</taxon>
        <taxon>Pezizomycotina</taxon>
        <taxon>Eurotiomycetes</taxon>
        <taxon>Eurotiomycetidae</taxon>
        <taxon>Eurotiales</taxon>
        <taxon>Aspergillaceae</taxon>
        <taxon>Aspergillus</taxon>
        <taxon>Aspergillus subgen. Fumigati</taxon>
    </lineage>
</organism>
<keyword evidence="9 12" id="KW-0326">Glycosidase</keyword>
<dbReference type="GO" id="GO:0008843">
    <property type="term" value="F:endochitinase activity"/>
    <property type="evidence" value="ECO:0007669"/>
    <property type="project" value="UniProtKB-EC"/>
</dbReference>
<evidence type="ECO:0000256" key="14">
    <source>
        <dbReference type="SAM" id="SignalP"/>
    </source>
</evidence>
<proteinExistence type="inferred from homology"/>
<comment type="similarity">
    <text evidence="2">Belongs to the glycosyl hydrolase 18 family. Chitinase class V subfamily.</text>
</comment>
<comment type="caution">
    <text evidence="11">Lacks conserved residue(s) required for the propagation of feature annotation.</text>
</comment>
<dbReference type="Gene3D" id="3.20.20.80">
    <property type="entry name" value="Glycosidases"/>
    <property type="match status" value="1"/>
</dbReference>
<dbReference type="CDD" id="cd06922">
    <property type="entry name" value="ChtBD1_GH18_1"/>
    <property type="match status" value="1"/>
</dbReference>
<evidence type="ECO:0000256" key="6">
    <source>
        <dbReference type="ARBA" id="ARBA00023024"/>
    </source>
</evidence>
<name>A0A397I8K4_9EURO</name>
<dbReference type="GO" id="GO:0000272">
    <property type="term" value="P:polysaccharide catabolic process"/>
    <property type="evidence" value="ECO:0007669"/>
    <property type="project" value="UniProtKB-KW"/>
</dbReference>
<evidence type="ECO:0000256" key="1">
    <source>
        <dbReference type="ARBA" id="ARBA00000822"/>
    </source>
</evidence>
<dbReference type="GO" id="GO:0006032">
    <property type="term" value="P:chitin catabolic process"/>
    <property type="evidence" value="ECO:0007669"/>
    <property type="project" value="UniProtKB-KW"/>
</dbReference>
<dbReference type="PROSITE" id="PS00026">
    <property type="entry name" value="CHIT_BIND_I_1"/>
    <property type="match status" value="1"/>
</dbReference>
<feature type="signal peptide" evidence="14">
    <location>
        <begin position="1"/>
        <end position="16"/>
    </location>
</feature>
<dbReference type="OrthoDB" id="4402686at2759"/>
<feature type="domain" description="GH18" evidence="16">
    <location>
        <begin position="140"/>
        <end position="533"/>
    </location>
</feature>
<evidence type="ECO:0000256" key="9">
    <source>
        <dbReference type="ARBA" id="ARBA00023295"/>
    </source>
</evidence>
<feature type="disulfide bond" evidence="11">
    <location>
        <begin position="55"/>
        <end position="67"/>
    </location>
</feature>
<evidence type="ECO:0000256" key="12">
    <source>
        <dbReference type="RuleBase" id="RU000489"/>
    </source>
</evidence>
<keyword evidence="10" id="KW-0624">Polysaccharide degradation</keyword>
<dbReference type="InterPro" id="IPR011583">
    <property type="entry name" value="Chitinase_II/V-like_cat"/>
</dbReference>
<evidence type="ECO:0000313" key="17">
    <source>
        <dbReference type="EMBL" id="RLM00374.1"/>
    </source>
</evidence>
<dbReference type="Pfam" id="PF00187">
    <property type="entry name" value="Chitin_bind_1"/>
    <property type="match status" value="1"/>
</dbReference>
<dbReference type="Pfam" id="PF00704">
    <property type="entry name" value="Glyco_hydro_18"/>
    <property type="match status" value="1"/>
</dbReference>
<dbReference type="SMART" id="SM00270">
    <property type="entry name" value="ChtBD1"/>
    <property type="match status" value="2"/>
</dbReference>
<evidence type="ECO:0000256" key="7">
    <source>
        <dbReference type="ARBA" id="ARBA00023026"/>
    </source>
</evidence>
<evidence type="ECO:0000256" key="10">
    <source>
        <dbReference type="ARBA" id="ARBA00023326"/>
    </source>
</evidence>
<keyword evidence="7" id="KW-0843">Virulence</keyword>
<evidence type="ECO:0000313" key="18">
    <source>
        <dbReference type="Proteomes" id="UP000215289"/>
    </source>
</evidence>
<evidence type="ECO:0000259" key="15">
    <source>
        <dbReference type="PROSITE" id="PS50941"/>
    </source>
</evidence>
<feature type="domain" description="Chitin-binding type-1" evidence="15">
    <location>
        <begin position="46"/>
        <end position="84"/>
    </location>
</feature>
<evidence type="ECO:0000256" key="3">
    <source>
        <dbReference type="ARBA" id="ARBA00012729"/>
    </source>
</evidence>
<evidence type="ECO:0000256" key="8">
    <source>
        <dbReference type="ARBA" id="ARBA00023277"/>
    </source>
</evidence>
<dbReference type="Proteomes" id="UP000215289">
    <property type="component" value="Unassembled WGS sequence"/>
</dbReference>
<feature type="region of interest" description="Disordered" evidence="13">
    <location>
        <begin position="26"/>
        <end position="45"/>
    </location>
</feature>
<feature type="disulfide bond" evidence="11">
    <location>
        <begin position="104"/>
        <end position="118"/>
    </location>
</feature>
<dbReference type="InterPro" id="IPR029070">
    <property type="entry name" value="Chitinase_insertion_sf"/>
</dbReference>
<dbReference type="SUPFAM" id="SSF54556">
    <property type="entry name" value="Chitinase insertion domain"/>
    <property type="match status" value="1"/>
</dbReference>